<evidence type="ECO:0000313" key="5">
    <source>
        <dbReference type="Proteomes" id="UP001597475"/>
    </source>
</evidence>
<dbReference type="Proteomes" id="UP001597475">
    <property type="component" value="Unassembled WGS sequence"/>
</dbReference>
<evidence type="ECO:0000256" key="2">
    <source>
        <dbReference type="ARBA" id="ARBA00022695"/>
    </source>
</evidence>
<organism evidence="4 5">
    <name type="scientific">Deinococcus taklimakanensis</name>
    <dbReference type="NCBI Taxonomy" id="536443"/>
    <lineage>
        <taxon>Bacteria</taxon>
        <taxon>Thermotogati</taxon>
        <taxon>Deinococcota</taxon>
        <taxon>Deinococci</taxon>
        <taxon>Deinococcales</taxon>
        <taxon>Deinococcaceae</taxon>
        <taxon>Deinococcus</taxon>
    </lineage>
</organism>
<dbReference type="Gene3D" id="3.40.50.620">
    <property type="entry name" value="HUPs"/>
    <property type="match status" value="1"/>
</dbReference>
<evidence type="ECO:0000313" key="4">
    <source>
        <dbReference type="EMBL" id="MFD2609907.1"/>
    </source>
</evidence>
<accession>A0ABW5P6P2</accession>
<dbReference type="PANTHER" id="PTHR21342">
    <property type="entry name" value="PHOSPHOPANTETHEINE ADENYLYLTRANSFERASE"/>
    <property type="match status" value="1"/>
</dbReference>
<dbReference type="InterPro" id="IPR004821">
    <property type="entry name" value="Cyt_trans-like"/>
</dbReference>
<evidence type="ECO:0000259" key="3">
    <source>
        <dbReference type="Pfam" id="PF01467"/>
    </source>
</evidence>
<feature type="domain" description="Cytidyltransferase-like" evidence="3">
    <location>
        <begin position="13"/>
        <end position="72"/>
    </location>
</feature>
<protein>
    <submittedName>
        <fullName evidence="4">Adenylyltransferase/cytidyltransferase family protein</fullName>
    </submittedName>
</protein>
<evidence type="ECO:0000256" key="1">
    <source>
        <dbReference type="ARBA" id="ARBA00022679"/>
    </source>
</evidence>
<proteinExistence type="predicted"/>
<dbReference type="InterPro" id="IPR014729">
    <property type="entry name" value="Rossmann-like_a/b/a_fold"/>
</dbReference>
<comment type="caution">
    <text evidence="4">The sequence shown here is derived from an EMBL/GenBank/DDBJ whole genome shotgun (WGS) entry which is preliminary data.</text>
</comment>
<dbReference type="SUPFAM" id="SSF52374">
    <property type="entry name" value="Nucleotidylyl transferase"/>
    <property type="match status" value="1"/>
</dbReference>
<keyword evidence="5" id="KW-1185">Reference proteome</keyword>
<dbReference type="PANTHER" id="PTHR21342:SF0">
    <property type="entry name" value="BIFUNCTIONAL NMN ADENYLYLTRANSFERASE_NUDIX HYDROLASE"/>
    <property type="match status" value="1"/>
</dbReference>
<dbReference type="EMBL" id="JBHUMK010000048">
    <property type="protein sequence ID" value="MFD2609907.1"/>
    <property type="molecule type" value="Genomic_DNA"/>
</dbReference>
<keyword evidence="1" id="KW-0808">Transferase</keyword>
<dbReference type="GO" id="GO:0016779">
    <property type="term" value="F:nucleotidyltransferase activity"/>
    <property type="evidence" value="ECO:0007669"/>
    <property type="project" value="UniProtKB-KW"/>
</dbReference>
<sequence length="290" mass="32212">MKEGPDSASPPAVYIGRFQPPHDAHIGTMLDALEHAPRLTVLPGSANLARSAKNPWTAPERIRMIRAALVERGVDARRVRFRPIPDEFDSVRWAAHVRAAVQTERAVLVGFEKDASSSYLRWFPEWTAHESPVTPGLNATGVRAALFGDREVEAVPPAAHAFLNDFRRTRTFRRLQAEHFALLAARVAWDGQPVQEVLLCDVRRDAVTLRRRTGAIGRGLWELPRLSGNAAPPEGARVFDHPSRSLVVPATAHVVTGRAVGERVPLALALARPHRFFEDHHVILRRMLGL</sequence>
<name>A0ABW5P6P2_9DEIO</name>
<dbReference type="Pfam" id="PF01467">
    <property type="entry name" value="CTP_transf_like"/>
    <property type="match status" value="1"/>
</dbReference>
<reference evidence="5" key="1">
    <citation type="journal article" date="2019" name="Int. J. Syst. Evol. Microbiol.">
        <title>The Global Catalogue of Microorganisms (GCM) 10K type strain sequencing project: providing services to taxonomists for standard genome sequencing and annotation.</title>
        <authorList>
            <consortium name="The Broad Institute Genomics Platform"/>
            <consortium name="The Broad Institute Genome Sequencing Center for Infectious Disease"/>
            <person name="Wu L."/>
            <person name="Ma J."/>
        </authorList>
    </citation>
    <scope>NUCLEOTIDE SEQUENCE [LARGE SCALE GENOMIC DNA]</scope>
    <source>
        <strain evidence="5">KCTC 33842</strain>
    </source>
</reference>
<dbReference type="NCBIfam" id="TIGR00125">
    <property type="entry name" value="cyt_tran_rel"/>
    <property type="match status" value="1"/>
</dbReference>
<dbReference type="RefSeq" id="WP_386845641.1">
    <property type="nucleotide sequence ID" value="NZ_JBHUMK010000048.1"/>
</dbReference>
<keyword evidence="2 4" id="KW-0548">Nucleotidyltransferase</keyword>
<gene>
    <name evidence="4" type="ORF">ACFSR9_10750</name>
</gene>